<evidence type="ECO:0000313" key="2">
    <source>
        <dbReference type="EMBL" id="POP54329.1"/>
    </source>
</evidence>
<reference evidence="3 5" key="2">
    <citation type="submission" date="2018-10" db="EMBL/GenBank/DDBJ databases">
        <title>Draft genome sequence of Zhongshania sp. DSW25-10.</title>
        <authorList>
            <person name="Oh J."/>
        </authorList>
    </citation>
    <scope>NUCLEOTIDE SEQUENCE [LARGE SCALE GENOMIC DNA]</scope>
    <source>
        <strain evidence="3 5">DSW25-10</strain>
    </source>
</reference>
<dbReference type="OrthoDB" id="5880116at2"/>
<dbReference type="AlphaFoldDB" id="A0A2S4HK60"/>
<protein>
    <submittedName>
        <fullName evidence="3">DUF3450 domain-containing protein</fullName>
    </submittedName>
</protein>
<evidence type="ECO:0000313" key="4">
    <source>
        <dbReference type="Proteomes" id="UP000237222"/>
    </source>
</evidence>
<dbReference type="Proteomes" id="UP000237222">
    <property type="component" value="Unassembled WGS sequence"/>
</dbReference>
<accession>A0A2S4HK60</accession>
<feature type="signal peptide" evidence="1">
    <location>
        <begin position="1"/>
        <end position="27"/>
    </location>
</feature>
<sequence>MKTQRLKTIALAVSVAVGMLAGSPAYSADTTAGQDAAAQPPAKPLIPVSKVLDVGIKRTKAAKQSQVKVDRLAAETGDLLQDYKTVMKQVDGLRVYNARLEKQIAGQLKRIAGLGKSVDEATIIQRQITPLLIRMIDGLEQFVALDVPFHKEEREERVEFLRTNMDRSDITIAEKFRQVLEAYKIENEYGRKIDSYKGVATVGGSDREVNFLRIGRIGLMYQTTDGEQSGAWDQDQRKWVELDSGDYRGAIQKGLRIARKQASIDIMKLPIPAPEAAK</sequence>
<dbReference type="Proteomes" id="UP000274695">
    <property type="component" value="Unassembled WGS sequence"/>
</dbReference>
<reference evidence="2" key="1">
    <citation type="submission" date="2018-01" db="EMBL/GenBank/DDBJ databases">
        <authorList>
            <person name="Yu X.-D."/>
        </authorList>
    </citation>
    <scope>NUCLEOTIDE SEQUENCE</scope>
    <source>
        <strain evidence="2">ZX-21</strain>
    </source>
</reference>
<keyword evidence="1" id="KW-0732">Signal</keyword>
<dbReference type="RefSeq" id="WP_103683091.1">
    <property type="nucleotide sequence ID" value="NZ_PQGG01000007.1"/>
</dbReference>
<comment type="caution">
    <text evidence="2">The sequence shown here is derived from an EMBL/GenBank/DDBJ whole genome shotgun (WGS) entry which is preliminary data.</text>
</comment>
<dbReference type="InterPro" id="IPR016866">
    <property type="entry name" value="UCP028069"/>
</dbReference>
<evidence type="ECO:0000313" key="5">
    <source>
        <dbReference type="Proteomes" id="UP000274695"/>
    </source>
</evidence>
<keyword evidence="5" id="KW-1185">Reference proteome</keyword>
<evidence type="ECO:0000313" key="3">
    <source>
        <dbReference type="EMBL" id="RNL61807.1"/>
    </source>
</evidence>
<gene>
    <name evidence="2" type="ORF">C0068_03430</name>
    <name evidence="3" type="ORF">D0911_10995</name>
</gene>
<proteinExistence type="predicted"/>
<dbReference type="Pfam" id="PF11932">
    <property type="entry name" value="DUF3450"/>
    <property type="match status" value="1"/>
</dbReference>
<organism evidence="2 4">
    <name type="scientific">Zhongshania marina</name>
    <dbReference type="NCBI Taxonomy" id="2304603"/>
    <lineage>
        <taxon>Bacteria</taxon>
        <taxon>Pseudomonadati</taxon>
        <taxon>Pseudomonadota</taxon>
        <taxon>Gammaproteobacteria</taxon>
        <taxon>Cellvibrionales</taxon>
        <taxon>Spongiibacteraceae</taxon>
        <taxon>Zhongshania</taxon>
    </lineage>
</organism>
<name>A0A2S4HK60_9GAMM</name>
<evidence type="ECO:0000256" key="1">
    <source>
        <dbReference type="SAM" id="SignalP"/>
    </source>
</evidence>
<feature type="chain" id="PRO_5015577330" evidence="1">
    <location>
        <begin position="28"/>
        <end position="278"/>
    </location>
</feature>
<dbReference type="EMBL" id="RHGB01000011">
    <property type="protein sequence ID" value="RNL61807.1"/>
    <property type="molecule type" value="Genomic_DNA"/>
</dbReference>
<dbReference type="EMBL" id="PQGG01000007">
    <property type="protein sequence ID" value="POP54329.1"/>
    <property type="molecule type" value="Genomic_DNA"/>
</dbReference>